<proteinExistence type="inferred from homology"/>
<reference evidence="8 9" key="1">
    <citation type="submission" date="2016-07" db="EMBL/GenBank/DDBJ databases">
        <title>Complete genome sequence of Altererythrobacter dongtanensis KCTC 22672, a type strain with esterase isolated from tidal flat.</title>
        <authorList>
            <person name="Cheng H."/>
            <person name="Wu Y.-H."/>
            <person name="Zhou P."/>
            <person name="Huo Y.-Y."/>
            <person name="Wang C.-S."/>
            <person name="Xu X.-W."/>
        </authorList>
    </citation>
    <scope>NUCLEOTIDE SEQUENCE [LARGE SCALE GENOMIC DNA]</scope>
    <source>
        <strain evidence="8 9">KCTC 22672</strain>
    </source>
</reference>
<dbReference type="PATRIC" id="fig|692370.5.peg.105"/>
<dbReference type="EMBL" id="CP016591">
    <property type="protein sequence ID" value="ANY18635.1"/>
    <property type="molecule type" value="Genomic_DNA"/>
</dbReference>
<dbReference type="PANTHER" id="PTHR42693">
    <property type="entry name" value="ARYLSULFATASE FAMILY MEMBER"/>
    <property type="match status" value="1"/>
</dbReference>
<dbReference type="InterPro" id="IPR000917">
    <property type="entry name" value="Sulfatase_N"/>
</dbReference>
<keyword evidence="9" id="KW-1185">Reference proteome</keyword>
<dbReference type="InterPro" id="IPR017850">
    <property type="entry name" value="Alkaline_phosphatase_core_sf"/>
</dbReference>
<dbReference type="InterPro" id="IPR050738">
    <property type="entry name" value="Sulfatase"/>
</dbReference>
<evidence type="ECO:0000313" key="8">
    <source>
        <dbReference type="EMBL" id="ANY18635.1"/>
    </source>
</evidence>
<dbReference type="OrthoDB" id="9795675at2"/>
<dbReference type="KEGG" id="ado:A6F68_00099"/>
<dbReference type="SUPFAM" id="SSF53649">
    <property type="entry name" value="Alkaline phosphatase-like"/>
    <property type="match status" value="1"/>
</dbReference>
<dbReference type="EC" id="3.1.6.1" evidence="8"/>
<dbReference type="GO" id="GO:0046872">
    <property type="term" value="F:metal ion binding"/>
    <property type="evidence" value="ECO:0007669"/>
    <property type="project" value="UniProtKB-KW"/>
</dbReference>
<protein>
    <submittedName>
        <fullName evidence="8">Arylsulfatase</fullName>
        <ecNumber evidence="8">3.1.6.1</ecNumber>
    </submittedName>
</protein>
<dbReference type="Gene3D" id="3.40.720.10">
    <property type="entry name" value="Alkaline Phosphatase, subunit A"/>
    <property type="match status" value="1"/>
</dbReference>
<keyword evidence="3" id="KW-0479">Metal-binding</keyword>
<evidence type="ECO:0000256" key="6">
    <source>
        <dbReference type="ARBA" id="ARBA00022837"/>
    </source>
</evidence>
<dbReference type="InterPro" id="IPR024607">
    <property type="entry name" value="Sulfatase_CS"/>
</dbReference>
<evidence type="ECO:0000256" key="2">
    <source>
        <dbReference type="ARBA" id="ARBA00008779"/>
    </source>
</evidence>
<dbReference type="Pfam" id="PF00884">
    <property type="entry name" value="Sulfatase"/>
    <property type="match status" value="1"/>
</dbReference>
<organism evidence="8 9">
    <name type="scientific">Tsuneonella dongtanensis</name>
    <dbReference type="NCBI Taxonomy" id="692370"/>
    <lineage>
        <taxon>Bacteria</taxon>
        <taxon>Pseudomonadati</taxon>
        <taxon>Pseudomonadota</taxon>
        <taxon>Alphaproteobacteria</taxon>
        <taxon>Sphingomonadales</taxon>
        <taxon>Erythrobacteraceae</taxon>
        <taxon>Tsuneonella</taxon>
    </lineage>
</organism>
<gene>
    <name evidence="8" type="primary">atsA_1</name>
    <name evidence="8" type="ORF">A6F68_00099</name>
</gene>
<dbReference type="Gene3D" id="3.30.1120.10">
    <property type="match status" value="1"/>
</dbReference>
<dbReference type="AlphaFoldDB" id="A0A1B2A9A5"/>
<sequence length="450" mass="49522">MTFRRREIVSGALGSAFLPVTSAISAGRSQDRPPNIIVFLADDLGWADLSCYGSRLVRTPRIDRLAFEGVRLTNCYAGQNLCSPSRAALLTGRYAIRAGLANEVVMPNANYGMRPDEVTIASLLQRAGYATALIGKWHLGGARPEFLPQSFGFEYVSTSLHGNEGPRPLTLLQQGSGGHGSIEIDPRMMTASFNASAHDFIQKNHHRPFFLYLPYTAPHLPLDPHPAFKGKSWAHAFGDVVEEMDTGVGAIIDQLAALGIDDNTLIIFTSDNGPWFEGSAGELHGRKGSAGYEGGYRVPFIVRYPKKIRPGRISDSIAMGIDILPTALGYAGVSLPEDREFDGRNIADVLENGAPSPHEQLILFDNAEVAGIRTQRWKLVRRFNYRVYAYAFERQDYPPLFDMLTDPSESYNAAQSYPEIWEDMKARSNAAVAEFAPLRDLQLRDPVSGA</sequence>
<accession>A0A1B2A9A5</accession>
<comment type="similarity">
    <text evidence="2">Belongs to the sulfatase family.</text>
</comment>
<evidence type="ECO:0000259" key="7">
    <source>
        <dbReference type="Pfam" id="PF00884"/>
    </source>
</evidence>
<evidence type="ECO:0000313" key="9">
    <source>
        <dbReference type="Proteomes" id="UP000092932"/>
    </source>
</evidence>
<name>A0A1B2A9A5_9SPHN</name>
<dbReference type="Proteomes" id="UP000092932">
    <property type="component" value="Chromosome"/>
</dbReference>
<dbReference type="RefSeq" id="WP_084001458.1">
    <property type="nucleotide sequence ID" value="NZ_CP016591.1"/>
</dbReference>
<comment type="cofactor">
    <cofactor evidence="1">
        <name>Ca(2+)</name>
        <dbReference type="ChEBI" id="CHEBI:29108"/>
    </cofactor>
</comment>
<dbReference type="PANTHER" id="PTHR42693:SF42">
    <property type="entry name" value="ARYLSULFATASE G"/>
    <property type="match status" value="1"/>
</dbReference>
<keyword evidence="6" id="KW-0106">Calcium</keyword>
<evidence type="ECO:0000256" key="3">
    <source>
        <dbReference type="ARBA" id="ARBA00022723"/>
    </source>
</evidence>
<evidence type="ECO:0000256" key="4">
    <source>
        <dbReference type="ARBA" id="ARBA00022729"/>
    </source>
</evidence>
<feature type="domain" description="Sulfatase N-terminal" evidence="7">
    <location>
        <begin position="34"/>
        <end position="333"/>
    </location>
</feature>
<evidence type="ECO:0000256" key="1">
    <source>
        <dbReference type="ARBA" id="ARBA00001913"/>
    </source>
</evidence>
<keyword evidence="5 8" id="KW-0378">Hydrolase</keyword>
<dbReference type="STRING" id="692370.A6F68_00099"/>
<dbReference type="GO" id="GO:0004065">
    <property type="term" value="F:arylsulfatase activity"/>
    <property type="evidence" value="ECO:0007669"/>
    <property type="project" value="UniProtKB-EC"/>
</dbReference>
<dbReference type="PROSITE" id="PS00149">
    <property type="entry name" value="SULFATASE_2"/>
    <property type="match status" value="1"/>
</dbReference>
<evidence type="ECO:0000256" key="5">
    <source>
        <dbReference type="ARBA" id="ARBA00022801"/>
    </source>
</evidence>
<keyword evidence="4" id="KW-0732">Signal</keyword>